<dbReference type="PROSITE" id="PS52016">
    <property type="entry name" value="TONB_DEPENDENT_REC_3"/>
    <property type="match status" value="1"/>
</dbReference>
<keyword evidence="5 11" id="KW-0812">Transmembrane</keyword>
<organism evidence="15 16">
    <name type="scientific">Kordiimonas pumila</name>
    <dbReference type="NCBI Taxonomy" id="2161677"/>
    <lineage>
        <taxon>Bacteria</taxon>
        <taxon>Pseudomonadati</taxon>
        <taxon>Pseudomonadota</taxon>
        <taxon>Alphaproteobacteria</taxon>
        <taxon>Kordiimonadales</taxon>
        <taxon>Kordiimonadaceae</taxon>
        <taxon>Kordiimonas</taxon>
    </lineage>
</organism>
<dbReference type="InterPro" id="IPR039426">
    <property type="entry name" value="TonB-dep_rcpt-like"/>
</dbReference>
<dbReference type="Proteomes" id="UP001595444">
    <property type="component" value="Unassembled WGS sequence"/>
</dbReference>
<protein>
    <submittedName>
        <fullName evidence="15">TonB-dependent receptor</fullName>
    </submittedName>
</protein>
<dbReference type="SUPFAM" id="SSF56935">
    <property type="entry name" value="Porins"/>
    <property type="match status" value="1"/>
</dbReference>
<dbReference type="PANTHER" id="PTHR32552">
    <property type="entry name" value="FERRICHROME IRON RECEPTOR-RELATED"/>
    <property type="match status" value="1"/>
</dbReference>
<accession>A0ABV7D5A0</accession>
<keyword evidence="6" id="KW-0408">Iron</keyword>
<proteinExistence type="inferred from homology"/>
<evidence type="ECO:0000313" key="16">
    <source>
        <dbReference type="Proteomes" id="UP001595444"/>
    </source>
</evidence>
<dbReference type="RefSeq" id="WP_194214246.1">
    <property type="nucleotide sequence ID" value="NZ_CP061205.1"/>
</dbReference>
<dbReference type="PANTHER" id="PTHR32552:SF81">
    <property type="entry name" value="TONB-DEPENDENT OUTER MEMBRANE RECEPTOR"/>
    <property type="match status" value="1"/>
</dbReference>
<dbReference type="EMBL" id="JBHRSL010000005">
    <property type="protein sequence ID" value="MFC3051900.1"/>
    <property type="molecule type" value="Genomic_DNA"/>
</dbReference>
<keyword evidence="9 11" id="KW-0472">Membrane</keyword>
<reference evidence="16" key="1">
    <citation type="journal article" date="2019" name="Int. J. Syst. Evol. Microbiol.">
        <title>The Global Catalogue of Microorganisms (GCM) 10K type strain sequencing project: providing services to taxonomists for standard genome sequencing and annotation.</title>
        <authorList>
            <consortium name="The Broad Institute Genomics Platform"/>
            <consortium name="The Broad Institute Genome Sequencing Center for Infectious Disease"/>
            <person name="Wu L."/>
            <person name="Ma J."/>
        </authorList>
    </citation>
    <scope>NUCLEOTIDE SEQUENCE [LARGE SCALE GENOMIC DNA]</scope>
    <source>
        <strain evidence="16">KCTC 62164</strain>
    </source>
</reference>
<evidence type="ECO:0000256" key="4">
    <source>
        <dbReference type="ARBA" id="ARBA00022496"/>
    </source>
</evidence>
<evidence type="ECO:0000256" key="10">
    <source>
        <dbReference type="ARBA" id="ARBA00023237"/>
    </source>
</evidence>
<evidence type="ECO:0000313" key="15">
    <source>
        <dbReference type="EMBL" id="MFC3051900.1"/>
    </source>
</evidence>
<keyword evidence="2 11" id="KW-0813">Transport</keyword>
<name>A0ABV7D5A0_9PROT</name>
<evidence type="ECO:0000256" key="9">
    <source>
        <dbReference type="ARBA" id="ARBA00023136"/>
    </source>
</evidence>
<evidence type="ECO:0000256" key="8">
    <source>
        <dbReference type="ARBA" id="ARBA00023077"/>
    </source>
</evidence>
<dbReference type="Pfam" id="PF07715">
    <property type="entry name" value="Plug"/>
    <property type="match status" value="1"/>
</dbReference>
<dbReference type="InterPro" id="IPR000531">
    <property type="entry name" value="Beta-barrel_TonB"/>
</dbReference>
<evidence type="ECO:0000256" key="11">
    <source>
        <dbReference type="PROSITE-ProRule" id="PRU01360"/>
    </source>
</evidence>
<evidence type="ECO:0000256" key="2">
    <source>
        <dbReference type="ARBA" id="ARBA00022448"/>
    </source>
</evidence>
<dbReference type="Pfam" id="PF00593">
    <property type="entry name" value="TonB_dep_Rec_b-barrel"/>
    <property type="match status" value="1"/>
</dbReference>
<comment type="similarity">
    <text evidence="11 12">Belongs to the TonB-dependent receptor family.</text>
</comment>
<keyword evidence="15" id="KW-0675">Receptor</keyword>
<evidence type="ECO:0000256" key="6">
    <source>
        <dbReference type="ARBA" id="ARBA00023004"/>
    </source>
</evidence>
<keyword evidence="3 11" id="KW-1134">Transmembrane beta strand</keyword>
<evidence type="ECO:0000256" key="1">
    <source>
        <dbReference type="ARBA" id="ARBA00004571"/>
    </source>
</evidence>
<dbReference type="Gene3D" id="2.40.170.20">
    <property type="entry name" value="TonB-dependent receptor, beta-barrel domain"/>
    <property type="match status" value="1"/>
</dbReference>
<dbReference type="InterPro" id="IPR012910">
    <property type="entry name" value="Plug_dom"/>
</dbReference>
<evidence type="ECO:0000256" key="7">
    <source>
        <dbReference type="ARBA" id="ARBA00023065"/>
    </source>
</evidence>
<evidence type="ECO:0000256" key="3">
    <source>
        <dbReference type="ARBA" id="ARBA00022452"/>
    </source>
</evidence>
<evidence type="ECO:0000256" key="12">
    <source>
        <dbReference type="RuleBase" id="RU003357"/>
    </source>
</evidence>
<keyword evidence="8 12" id="KW-0798">TonB box</keyword>
<feature type="domain" description="TonB-dependent receptor plug" evidence="14">
    <location>
        <begin position="66"/>
        <end position="175"/>
    </location>
</feature>
<feature type="domain" description="TonB-dependent receptor-like beta-barrel" evidence="13">
    <location>
        <begin position="280"/>
        <end position="764"/>
    </location>
</feature>
<evidence type="ECO:0000256" key="5">
    <source>
        <dbReference type="ARBA" id="ARBA00022692"/>
    </source>
</evidence>
<keyword evidence="4" id="KW-0410">Iron transport</keyword>
<comment type="caution">
    <text evidence="15">The sequence shown here is derived from an EMBL/GenBank/DDBJ whole genome shotgun (WGS) entry which is preliminary data.</text>
</comment>
<keyword evidence="7" id="KW-0406">Ion transport</keyword>
<sequence length="801" mass="86502">MSMPLKSKKARHGLIIHHKNLLTLSTAGFVLGAMLPQFAPAQADDVSDIEIEEVVVTATRRSASINKIPMSLDAYSESEMEAKGIKSIDDVANFTPGVYFAPANDLVSGISIRGVSSGVGASTTGIYIDETPIQVRAGTGVVTQTAYPQIFDLERVEVLRGPQGTLFGTGSMGGTIRFITPEPDLNEYSGQVKSEISTTEGGEMSYEAGAAVGGPIIEEKLGFRASMLYRKSGGYIDRAPFTGTDVTEEDINGEETLVFRGALKLAVTDNLTITPSILYQDRSSDGTNYFWSDLSDTDSANFVTGHTQAEPTDDKYALSALKIEWDLGGAELIANTSYFDRTLDRSSDYSNFNWAALVGDPTPRDPVSDYRVASLAGVEQKDFTQELRLQSTNEDSRFQWVIGAVYQRSKLYTYQDVVDPLLPELTEQVYGCSIEAADCFGDGLIDGVYSVIIDQTAIDKQAAIFGELEYAFLDNLKMTVGLRYAHTKLDFQREVSGPLLCKTCNGLPEPLYGSPPTEKPFTPKISLAWEPSDGTMLYATAGKGYRVGGVNFASPNPGTPGCPVGIEAPDTYKSDNLWSYEVGGNTRLADGRVKLKGSAFYIDWSDVQQYVTNTGCITSAYKDNLGSVKIKGFDFAIAVQPIADLLLEASGSYTDAQYGETAYGAPEGGTGAATVIANDGNSLGISPWNLQLSGQYDFALAGNNAYVRLDYTYTSRDQGNTPDRDPITTSYDPDNIANPAITLLSARLGATIGAFDVSVYGTNLLQNTPEMGRFHDDVGNPLFYATTVRPRTIGLSAAYHF</sequence>
<evidence type="ECO:0000259" key="13">
    <source>
        <dbReference type="Pfam" id="PF00593"/>
    </source>
</evidence>
<dbReference type="InterPro" id="IPR036942">
    <property type="entry name" value="Beta-barrel_TonB_sf"/>
</dbReference>
<keyword evidence="16" id="KW-1185">Reference proteome</keyword>
<gene>
    <name evidence="15" type="ORF">ACFOKA_08285</name>
</gene>
<comment type="subcellular location">
    <subcellularLocation>
        <location evidence="1 11">Cell outer membrane</location>
        <topology evidence="1 11">Multi-pass membrane protein</topology>
    </subcellularLocation>
</comment>
<evidence type="ECO:0000259" key="14">
    <source>
        <dbReference type="Pfam" id="PF07715"/>
    </source>
</evidence>
<keyword evidence="10 11" id="KW-0998">Cell outer membrane</keyword>